<evidence type="ECO:0000313" key="2">
    <source>
        <dbReference type="EMBL" id="GAA0905671.1"/>
    </source>
</evidence>
<organism evidence="2 3">
    <name type="scientific">Streptomyces thermoalcalitolerans</name>
    <dbReference type="NCBI Taxonomy" id="65605"/>
    <lineage>
        <taxon>Bacteria</taxon>
        <taxon>Bacillati</taxon>
        <taxon>Actinomycetota</taxon>
        <taxon>Actinomycetes</taxon>
        <taxon>Kitasatosporales</taxon>
        <taxon>Streptomycetaceae</taxon>
        <taxon>Streptomyces</taxon>
    </lineage>
</organism>
<protein>
    <submittedName>
        <fullName evidence="2">Uncharacterized protein</fullName>
    </submittedName>
</protein>
<feature type="region of interest" description="Disordered" evidence="1">
    <location>
        <begin position="1"/>
        <end position="103"/>
    </location>
</feature>
<proteinExistence type="predicted"/>
<accession>A0ABN1NFL3</accession>
<evidence type="ECO:0000313" key="3">
    <source>
        <dbReference type="Proteomes" id="UP001501005"/>
    </source>
</evidence>
<name>A0ABN1NFL3_9ACTN</name>
<feature type="compositionally biased region" description="Low complexity" evidence="1">
    <location>
        <begin position="74"/>
        <end position="93"/>
    </location>
</feature>
<dbReference type="EMBL" id="BAAAHG010000005">
    <property type="protein sequence ID" value="GAA0905671.1"/>
    <property type="molecule type" value="Genomic_DNA"/>
</dbReference>
<keyword evidence="3" id="KW-1185">Reference proteome</keyword>
<comment type="caution">
    <text evidence="2">The sequence shown here is derived from an EMBL/GenBank/DDBJ whole genome shotgun (WGS) entry which is preliminary data.</text>
</comment>
<sequence length="103" mass="11261">MLRRLCTARETKLQLAGEPSTREAERKRGKDHVTRTLEGSGERLTQREWFGRTEGEKKREKGRRGIGRSGQWAGAGTEKGAAAGPRGRGSSLAMWTTLAAGHA</sequence>
<gene>
    <name evidence="2" type="ORF">GCM10009549_10050</name>
</gene>
<reference evidence="2 3" key="1">
    <citation type="journal article" date="2019" name="Int. J. Syst. Evol. Microbiol.">
        <title>The Global Catalogue of Microorganisms (GCM) 10K type strain sequencing project: providing services to taxonomists for standard genome sequencing and annotation.</title>
        <authorList>
            <consortium name="The Broad Institute Genomics Platform"/>
            <consortium name="The Broad Institute Genome Sequencing Center for Infectious Disease"/>
            <person name="Wu L."/>
            <person name="Ma J."/>
        </authorList>
    </citation>
    <scope>NUCLEOTIDE SEQUENCE [LARGE SCALE GENOMIC DNA]</scope>
    <source>
        <strain evidence="2 3">JCM 10673</strain>
    </source>
</reference>
<evidence type="ECO:0000256" key="1">
    <source>
        <dbReference type="SAM" id="MobiDB-lite"/>
    </source>
</evidence>
<dbReference type="Proteomes" id="UP001501005">
    <property type="component" value="Unassembled WGS sequence"/>
</dbReference>
<feature type="compositionally biased region" description="Basic and acidic residues" evidence="1">
    <location>
        <begin position="20"/>
        <end position="59"/>
    </location>
</feature>